<gene>
    <name evidence="1" type="ORF">ACG5V6_19255</name>
</gene>
<accession>A0ABW7HWW0</accession>
<sequence length="189" mass="21292">MVSDIQPEEVRSVFGISNITYFPLESDAHIHRETARFLSAIGLPSTSFFTVTLDPEDQSPFEFTPSLRLAFEEDGVACPPGSERWEILGQFVYADVALDPEDGRVYSFPEGEGFYVPMHADVSSLVHALITLEEGRRRYTRLPDRDLSGYSDITDWMRKRITAVDETPFAGADGEWSKVFEEIALGMWG</sequence>
<keyword evidence="2" id="KW-1185">Reference proteome</keyword>
<protein>
    <submittedName>
        <fullName evidence="1">SUKH-4 family immunity protein</fullName>
    </submittedName>
</protein>
<dbReference type="EMBL" id="JBIHMK010000078">
    <property type="protein sequence ID" value="MFH0250337.1"/>
    <property type="molecule type" value="Genomic_DNA"/>
</dbReference>
<dbReference type="Proteomes" id="UP001607069">
    <property type="component" value="Unassembled WGS sequence"/>
</dbReference>
<evidence type="ECO:0000313" key="2">
    <source>
        <dbReference type="Proteomes" id="UP001607069"/>
    </source>
</evidence>
<dbReference type="RefSeq" id="WP_279948443.1">
    <property type="nucleotide sequence ID" value="NZ_BAABEN010000003.1"/>
</dbReference>
<dbReference type="Pfam" id="PF14435">
    <property type="entry name" value="SUKH-4"/>
    <property type="match status" value="1"/>
</dbReference>
<dbReference type="InterPro" id="IPR025851">
    <property type="entry name" value="SUKH-4"/>
</dbReference>
<proteinExistence type="predicted"/>
<organism evidence="1 2">
    <name type="scientific">Streptomyces chitinivorans</name>
    <dbReference type="NCBI Taxonomy" id="1257027"/>
    <lineage>
        <taxon>Bacteria</taxon>
        <taxon>Bacillati</taxon>
        <taxon>Actinomycetota</taxon>
        <taxon>Actinomycetes</taxon>
        <taxon>Kitasatosporales</taxon>
        <taxon>Streptomycetaceae</taxon>
        <taxon>Streptomyces</taxon>
    </lineage>
</organism>
<comment type="caution">
    <text evidence="1">The sequence shown here is derived from an EMBL/GenBank/DDBJ whole genome shotgun (WGS) entry which is preliminary data.</text>
</comment>
<reference evidence="1 2" key="1">
    <citation type="submission" date="2024-10" db="EMBL/GenBank/DDBJ databases">
        <authorList>
            <person name="Cho J.-C."/>
        </authorList>
    </citation>
    <scope>NUCLEOTIDE SEQUENCE [LARGE SCALE GENOMIC DNA]</scope>
    <source>
        <strain evidence="1 2">KCTC29696</strain>
    </source>
</reference>
<evidence type="ECO:0000313" key="1">
    <source>
        <dbReference type="EMBL" id="MFH0250337.1"/>
    </source>
</evidence>
<name>A0ABW7HWW0_9ACTN</name>